<evidence type="ECO:0000256" key="4">
    <source>
        <dbReference type="ARBA" id="ARBA00023163"/>
    </source>
</evidence>
<dbReference type="Pfam" id="PF00126">
    <property type="entry name" value="HTH_1"/>
    <property type="match status" value="1"/>
</dbReference>
<evidence type="ECO:0000313" key="6">
    <source>
        <dbReference type="EMBL" id="MQY13466.1"/>
    </source>
</evidence>
<reference evidence="6 7" key="1">
    <citation type="submission" date="2019-10" db="EMBL/GenBank/DDBJ databases">
        <title>Streptomyces smaragdinus sp. nov. and Streptomyces fabii sp. nov., isolated from the gut of fungus growing-termite Macrotermes natalensis.</title>
        <authorList>
            <person name="Schwitalla J."/>
            <person name="Benndorf R."/>
            <person name="Martin K."/>
            <person name="De Beer W."/>
            <person name="Kaster A.-K."/>
            <person name="Vollmers J."/>
            <person name="Poulsen M."/>
            <person name="Beemelmanns C."/>
        </authorList>
    </citation>
    <scope>NUCLEOTIDE SEQUENCE [LARGE SCALE GENOMIC DNA]</scope>
    <source>
        <strain evidence="6 7">RB5</strain>
    </source>
</reference>
<dbReference type="SUPFAM" id="SSF46785">
    <property type="entry name" value="Winged helix' DNA-binding domain"/>
    <property type="match status" value="1"/>
</dbReference>
<keyword evidence="3" id="KW-0238">DNA-binding</keyword>
<dbReference type="PRINTS" id="PR00039">
    <property type="entry name" value="HTHLYSR"/>
</dbReference>
<dbReference type="PROSITE" id="PS50931">
    <property type="entry name" value="HTH_LYSR"/>
    <property type="match status" value="1"/>
</dbReference>
<gene>
    <name evidence="6" type="primary">hdfR_2</name>
    <name evidence="6" type="ORF">SRB5_36140</name>
</gene>
<dbReference type="PANTHER" id="PTHR30346">
    <property type="entry name" value="TRANSCRIPTIONAL DUAL REGULATOR HCAR-RELATED"/>
    <property type="match status" value="1"/>
</dbReference>
<dbReference type="Gene3D" id="3.40.190.10">
    <property type="entry name" value="Periplasmic binding protein-like II"/>
    <property type="match status" value="2"/>
</dbReference>
<protein>
    <submittedName>
        <fullName evidence="6">HTH-type transcriptional regulator HdfR</fullName>
    </submittedName>
</protein>
<evidence type="ECO:0000256" key="2">
    <source>
        <dbReference type="ARBA" id="ARBA00023015"/>
    </source>
</evidence>
<dbReference type="AlphaFoldDB" id="A0A7K0CJ39"/>
<keyword evidence="2" id="KW-0805">Transcription regulation</keyword>
<dbReference type="Proteomes" id="UP000466345">
    <property type="component" value="Unassembled WGS sequence"/>
</dbReference>
<comment type="similarity">
    <text evidence="1">Belongs to the LysR transcriptional regulatory family.</text>
</comment>
<dbReference type="InterPro" id="IPR005119">
    <property type="entry name" value="LysR_subst-bd"/>
</dbReference>
<dbReference type="CDD" id="cd08414">
    <property type="entry name" value="PBP2_LTTR_aromatics_like"/>
    <property type="match status" value="1"/>
</dbReference>
<evidence type="ECO:0000256" key="3">
    <source>
        <dbReference type="ARBA" id="ARBA00023125"/>
    </source>
</evidence>
<dbReference type="GO" id="GO:0032993">
    <property type="term" value="C:protein-DNA complex"/>
    <property type="evidence" value="ECO:0007669"/>
    <property type="project" value="TreeGrafter"/>
</dbReference>
<keyword evidence="4" id="KW-0804">Transcription</keyword>
<dbReference type="Gene3D" id="1.10.10.10">
    <property type="entry name" value="Winged helix-like DNA-binding domain superfamily/Winged helix DNA-binding domain"/>
    <property type="match status" value="1"/>
</dbReference>
<feature type="domain" description="HTH lysR-type" evidence="5">
    <location>
        <begin position="1"/>
        <end position="59"/>
    </location>
</feature>
<comment type="caution">
    <text evidence="6">The sequence shown here is derived from an EMBL/GenBank/DDBJ whole genome shotgun (WGS) entry which is preliminary data.</text>
</comment>
<dbReference type="PANTHER" id="PTHR30346:SF0">
    <property type="entry name" value="HCA OPERON TRANSCRIPTIONAL ACTIVATOR HCAR"/>
    <property type="match status" value="1"/>
</dbReference>
<accession>A0A7K0CJ39</accession>
<keyword evidence="7" id="KW-1185">Reference proteome</keyword>
<dbReference type="FunFam" id="1.10.10.10:FF:000001">
    <property type="entry name" value="LysR family transcriptional regulator"/>
    <property type="match status" value="1"/>
</dbReference>
<proteinExistence type="inferred from homology"/>
<sequence>MDLLRHLRIVVAVADELHFGRAARRLTMAQPPVSQAVRRVEKELGVELFDRSRRQIRLTPGGAVVLDEIRQLLAREDRLRALARRAGEGALGVLRAGVPPAAGAGALAELMDACARAGLEVDLLELTTDEQIRLLLSGGLDAGLLQLPADTAGLRTGPVAEAPLGVVLPRTSPLARLASLSLADLAGNDLVLFPRSHAADWYDDLLAVCRTEGFVPGRIRHAADPEFQLALVTAGRGVAFDAGPVARKEPRVTWRPLTGRPLVRRLAGVWPESAHPAARTFTGVAARALAGGAPDPYDRGRSEGTDRPWAVVFE</sequence>
<dbReference type="GO" id="GO:0003700">
    <property type="term" value="F:DNA-binding transcription factor activity"/>
    <property type="evidence" value="ECO:0007669"/>
    <property type="project" value="InterPro"/>
</dbReference>
<evidence type="ECO:0000256" key="1">
    <source>
        <dbReference type="ARBA" id="ARBA00009437"/>
    </source>
</evidence>
<dbReference type="Pfam" id="PF03466">
    <property type="entry name" value="LysR_substrate"/>
    <property type="match status" value="1"/>
</dbReference>
<organism evidence="6 7">
    <name type="scientific">Streptomyces smaragdinus</name>
    <dbReference type="NCBI Taxonomy" id="2585196"/>
    <lineage>
        <taxon>Bacteria</taxon>
        <taxon>Bacillati</taxon>
        <taxon>Actinomycetota</taxon>
        <taxon>Actinomycetes</taxon>
        <taxon>Kitasatosporales</taxon>
        <taxon>Streptomycetaceae</taxon>
        <taxon>Streptomyces</taxon>
    </lineage>
</organism>
<dbReference type="InterPro" id="IPR000847">
    <property type="entry name" value="LysR_HTH_N"/>
</dbReference>
<evidence type="ECO:0000313" key="7">
    <source>
        <dbReference type="Proteomes" id="UP000466345"/>
    </source>
</evidence>
<name>A0A7K0CJ39_9ACTN</name>
<evidence type="ECO:0000259" key="5">
    <source>
        <dbReference type="PROSITE" id="PS50931"/>
    </source>
</evidence>
<dbReference type="EMBL" id="WEGJ01000013">
    <property type="protein sequence ID" value="MQY13466.1"/>
    <property type="molecule type" value="Genomic_DNA"/>
</dbReference>
<dbReference type="InterPro" id="IPR036390">
    <property type="entry name" value="WH_DNA-bd_sf"/>
</dbReference>
<dbReference type="GO" id="GO:0003677">
    <property type="term" value="F:DNA binding"/>
    <property type="evidence" value="ECO:0007669"/>
    <property type="project" value="UniProtKB-KW"/>
</dbReference>
<dbReference type="InterPro" id="IPR036388">
    <property type="entry name" value="WH-like_DNA-bd_sf"/>
</dbReference>
<dbReference type="SUPFAM" id="SSF53850">
    <property type="entry name" value="Periplasmic binding protein-like II"/>
    <property type="match status" value="1"/>
</dbReference>